<dbReference type="SUPFAM" id="SSF54060">
    <property type="entry name" value="His-Me finger endonucleases"/>
    <property type="match status" value="1"/>
</dbReference>
<feature type="domain" description="HNH nuclease" evidence="1">
    <location>
        <begin position="131"/>
        <end position="167"/>
    </location>
</feature>
<gene>
    <name evidence="2" type="ORF">H8J20_14805</name>
</gene>
<proteinExistence type="predicted"/>
<evidence type="ECO:0000313" key="2">
    <source>
        <dbReference type="EMBL" id="MBC3213418.1"/>
    </source>
</evidence>
<evidence type="ECO:0000313" key="3">
    <source>
        <dbReference type="Proteomes" id="UP000659084"/>
    </source>
</evidence>
<dbReference type="Pfam" id="PF13392">
    <property type="entry name" value="HNH_3"/>
    <property type="match status" value="1"/>
</dbReference>
<protein>
    <submittedName>
        <fullName evidence="2">HNH endonuclease</fullName>
    </submittedName>
</protein>
<accession>A0AAW3WR37</accession>
<dbReference type="AlphaFoldDB" id="A0AAW3WR37"/>
<keyword evidence="2" id="KW-0378">Hydrolase</keyword>
<organism evidence="2 3">
    <name type="scientific">Serratia fonticola</name>
    <dbReference type="NCBI Taxonomy" id="47917"/>
    <lineage>
        <taxon>Bacteria</taxon>
        <taxon>Pseudomonadati</taxon>
        <taxon>Pseudomonadota</taxon>
        <taxon>Gammaproteobacteria</taxon>
        <taxon>Enterobacterales</taxon>
        <taxon>Yersiniaceae</taxon>
        <taxon>Serratia</taxon>
    </lineage>
</organism>
<dbReference type="GO" id="GO:0004519">
    <property type="term" value="F:endonuclease activity"/>
    <property type="evidence" value="ECO:0007669"/>
    <property type="project" value="UniProtKB-KW"/>
</dbReference>
<keyword evidence="2" id="KW-0255">Endonuclease</keyword>
<dbReference type="InterPro" id="IPR003615">
    <property type="entry name" value="HNH_nuc"/>
</dbReference>
<dbReference type="InterPro" id="IPR044925">
    <property type="entry name" value="His-Me_finger_sf"/>
</dbReference>
<dbReference type="Proteomes" id="UP000659084">
    <property type="component" value="Unassembled WGS sequence"/>
</dbReference>
<comment type="caution">
    <text evidence="2">The sequence shown here is derived from an EMBL/GenBank/DDBJ whole genome shotgun (WGS) entry which is preliminary data.</text>
</comment>
<name>A0AAW3WR37_SERFO</name>
<evidence type="ECO:0000259" key="1">
    <source>
        <dbReference type="Pfam" id="PF13392"/>
    </source>
</evidence>
<keyword evidence="2" id="KW-0540">Nuclease</keyword>
<reference evidence="2" key="1">
    <citation type="submission" date="2020-08" db="EMBL/GenBank/DDBJ databases">
        <title>Food and environmental bacterial isolates.</title>
        <authorList>
            <person name="Richter L."/>
            <person name="Du Plessis E.M."/>
            <person name="Duvenage S."/>
            <person name="Allam M."/>
            <person name="Korsten L."/>
        </authorList>
    </citation>
    <scope>NUCLEOTIDE SEQUENCE</scope>
    <source>
        <strain evidence="2">UPMP2127</strain>
    </source>
</reference>
<dbReference type="EMBL" id="JACNYO010000014">
    <property type="protein sequence ID" value="MBC3213418.1"/>
    <property type="molecule type" value="Genomic_DNA"/>
</dbReference>
<sequence length="211" mass="24316">MSGRYTDIQIVFLESICRGNTYKEITQAFNYRFNTKKTPMAIQHKLKALGLDEYVSKESRYTEQQLTFLYVNKQLSWAALTKEYNKKFSEEKTIDAIRAVMTQNGWGKYHTEARKDRRRIYINGSQMMLDRYVWECVHGPIPDGYTVVHLDNDTANNKIDNLKLAPKHIKLAFVAQGGTDAPKALAPAMYAKVMLQNLIGRIEKSGRLNAR</sequence>
<dbReference type="Gene3D" id="3.90.75.20">
    <property type="match status" value="1"/>
</dbReference>
<dbReference type="RefSeq" id="WP_179252961.1">
    <property type="nucleotide sequence ID" value="NZ_JACBIV010000012.1"/>
</dbReference>